<reference evidence="2" key="1">
    <citation type="submission" date="2022-07" db="EMBL/GenBank/DDBJ databases">
        <authorList>
            <person name="Macas J."/>
            <person name="Novak P."/>
            <person name="Neumann P."/>
        </authorList>
    </citation>
    <scope>NUCLEOTIDE SEQUENCE</scope>
</reference>
<organism evidence="2 3">
    <name type="scientific">Cuscuta epithymum</name>
    <dbReference type="NCBI Taxonomy" id="186058"/>
    <lineage>
        <taxon>Eukaryota</taxon>
        <taxon>Viridiplantae</taxon>
        <taxon>Streptophyta</taxon>
        <taxon>Embryophyta</taxon>
        <taxon>Tracheophyta</taxon>
        <taxon>Spermatophyta</taxon>
        <taxon>Magnoliopsida</taxon>
        <taxon>eudicotyledons</taxon>
        <taxon>Gunneridae</taxon>
        <taxon>Pentapetalae</taxon>
        <taxon>asterids</taxon>
        <taxon>lamiids</taxon>
        <taxon>Solanales</taxon>
        <taxon>Convolvulaceae</taxon>
        <taxon>Cuscuteae</taxon>
        <taxon>Cuscuta</taxon>
        <taxon>Cuscuta subgen. Cuscuta</taxon>
    </lineage>
</organism>
<evidence type="ECO:0000313" key="2">
    <source>
        <dbReference type="EMBL" id="CAH9100514.1"/>
    </source>
</evidence>
<evidence type="ECO:0000256" key="1">
    <source>
        <dbReference type="SAM" id="MobiDB-lite"/>
    </source>
</evidence>
<gene>
    <name evidence="2" type="ORF">CEPIT_LOCUS15319</name>
</gene>
<name>A0AAV0DG02_9ASTE</name>
<dbReference type="EMBL" id="CAMAPF010000108">
    <property type="protein sequence ID" value="CAH9100514.1"/>
    <property type="molecule type" value="Genomic_DNA"/>
</dbReference>
<feature type="compositionally biased region" description="Acidic residues" evidence="1">
    <location>
        <begin position="106"/>
        <end position="130"/>
    </location>
</feature>
<accession>A0AAV0DG02</accession>
<dbReference type="AlphaFoldDB" id="A0AAV0DG02"/>
<sequence length="155" mass="16904">MITPTSSLRLKMKFPMKRGKYMLMPLTDELAISNMWSIIEMEAMSTLELYIEDSICDISATLSTSNVVVSRQGVNAGNSSHAAVLDMVVEEEGMYFHNGASFVDGQDTDDDADENINGDDVTESDEDDGDTVTATAPLATLLEFMISLKTLLMCG</sequence>
<proteinExistence type="predicted"/>
<comment type="caution">
    <text evidence="2">The sequence shown here is derived from an EMBL/GenBank/DDBJ whole genome shotgun (WGS) entry which is preliminary data.</text>
</comment>
<dbReference type="Proteomes" id="UP001152523">
    <property type="component" value="Unassembled WGS sequence"/>
</dbReference>
<keyword evidence="3" id="KW-1185">Reference proteome</keyword>
<evidence type="ECO:0000313" key="3">
    <source>
        <dbReference type="Proteomes" id="UP001152523"/>
    </source>
</evidence>
<feature type="region of interest" description="Disordered" evidence="1">
    <location>
        <begin position="104"/>
        <end position="131"/>
    </location>
</feature>
<protein>
    <submittedName>
        <fullName evidence="2">Uncharacterized protein</fullName>
    </submittedName>
</protein>